<dbReference type="EMBL" id="LNJE01000001">
    <property type="protein sequence ID" value="KYC58549.1"/>
    <property type="molecule type" value="Genomic_DNA"/>
</dbReference>
<dbReference type="Proteomes" id="UP000092420">
    <property type="component" value="Unassembled WGS sequence"/>
</dbReference>
<evidence type="ECO:0000313" key="1">
    <source>
        <dbReference type="EMBL" id="KYC54729.1"/>
    </source>
</evidence>
<accession>A0A150JMU1</accession>
<reference evidence="2 3" key="1">
    <citation type="journal article" date="2016" name="ISME J.">
        <title>Chasing the elusive Euryarchaeota class WSA2: genomes reveal a uniquely fastidious methyl-reducing methanogen.</title>
        <authorList>
            <person name="Nobu M.K."/>
            <person name="Narihiro T."/>
            <person name="Kuroda K."/>
            <person name="Mei R."/>
            <person name="Liu W.T."/>
        </authorList>
    </citation>
    <scope>NUCLEOTIDE SEQUENCE [LARGE SCALE GENOMIC DNA]</scope>
    <source>
        <strain evidence="1">ADurb1013_Bin02101</strain>
        <strain evidence="2">ADurb1213_Bin02801</strain>
    </source>
</reference>
<gene>
    <name evidence="1" type="ORF">AN188_00769</name>
    <name evidence="2" type="ORF">APG09_00021</name>
</gene>
<organism evidence="2">
    <name type="scientific">Candidatus Methanofastidiosum methylothiophilum</name>
    <dbReference type="NCBI Taxonomy" id="1705564"/>
    <lineage>
        <taxon>Archaea</taxon>
        <taxon>Methanobacteriati</taxon>
        <taxon>Methanobacteriota</taxon>
        <taxon>Stenosarchaea group</taxon>
        <taxon>Candidatus Methanofastidiosia</taxon>
        <taxon>Candidatus Methanofastidiosales</taxon>
        <taxon>Candidatus Methanofastidiosaceae</taxon>
        <taxon>Candidatus Methanofastidiosum</taxon>
    </lineage>
</organism>
<accession>A0A150JBW5</accession>
<proteinExistence type="predicted"/>
<evidence type="ECO:0000313" key="2">
    <source>
        <dbReference type="EMBL" id="KYC58549.1"/>
    </source>
</evidence>
<dbReference type="EMBL" id="LNJB01000008">
    <property type="protein sequence ID" value="KYC54729.1"/>
    <property type="molecule type" value="Genomic_DNA"/>
</dbReference>
<sequence length="62" mass="7474">MNFMKNVVEITFDMAFLIEDMREIWRRTAPFHKLNEEEKKQILTIIDSIKKNCDLISDRVSK</sequence>
<evidence type="ECO:0000313" key="3">
    <source>
        <dbReference type="Proteomes" id="UP000092420"/>
    </source>
</evidence>
<protein>
    <submittedName>
        <fullName evidence="2">Uncharacterized protein</fullName>
    </submittedName>
</protein>
<accession>A0A150JFI4</accession>
<dbReference type="AlphaFoldDB" id="A0A150JFI4"/>
<comment type="caution">
    <text evidence="2">The sequence shown here is derived from an EMBL/GenBank/DDBJ whole genome shotgun (WGS) entry which is preliminary data.</text>
</comment>
<name>A0A150JFI4_9EURY</name>